<accession>A0A654M4X0</accession>
<gene>
    <name evidence="1" type="ORF">NMY3_03661</name>
</gene>
<organism evidence="1 2">
    <name type="scientific">Candidatus Nitrosocosmicus oleophilus</name>
    <dbReference type="NCBI Taxonomy" id="1353260"/>
    <lineage>
        <taxon>Archaea</taxon>
        <taxon>Nitrososphaerota</taxon>
        <taxon>Nitrososphaeria</taxon>
        <taxon>Nitrososphaerales</taxon>
        <taxon>Nitrososphaeraceae</taxon>
        <taxon>Candidatus Nitrosocosmicus</taxon>
    </lineage>
</organism>
<proteinExistence type="predicted"/>
<keyword evidence="2" id="KW-1185">Reference proteome</keyword>
<name>A0A654M4X0_9ARCH</name>
<sequence length="55" mass="6409">MLVDKPDENLINVLSFSNNKSKNEYNSDHLEYTNRLGSINEMVITDGDKYLFQIK</sequence>
<protein>
    <submittedName>
        <fullName evidence="1">Uncharacterized protein</fullName>
    </submittedName>
</protein>
<dbReference type="KEGG" id="taa:NMY3_03661"/>
<dbReference type="Proteomes" id="UP000058925">
    <property type="component" value="Chromosome"/>
</dbReference>
<dbReference type="EMBL" id="CP012850">
    <property type="protein sequence ID" value="ALI37843.1"/>
    <property type="molecule type" value="Genomic_DNA"/>
</dbReference>
<evidence type="ECO:0000313" key="1">
    <source>
        <dbReference type="EMBL" id="ALI37843.1"/>
    </source>
</evidence>
<evidence type="ECO:0000313" key="2">
    <source>
        <dbReference type="Proteomes" id="UP000058925"/>
    </source>
</evidence>
<dbReference type="AlphaFoldDB" id="A0A654M4X0"/>
<dbReference type="RefSeq" id="WP_196816833.1">
    <property type="nucleotide sequence ID" value="NZ_CP012850.1"/>
</dbReference>
<dbReference type="GeneID" id="60423462"/>
<reference evidence="2" key="1">
    <citation type="submission" date="2015-10" db="EMBL/GenBank/DDBJ databases">
        <title>Niche specialization of a soil ammonia-oxidizing archaeon, Candidatus Nitrosocosmicus oleophilus.</title>
        <authorList>
            <person name="Jung M.-Y."/>
            <person name="Rhee S.-K."/>
        </authorList>
    </citation>
    <scope>NUCLEOTIDE SEQUENCE [LARGE SCALE GENOMIC DNA]</scope>
    <source>
        <strain evidence="2">MY3</strain>
    </source>
</reference>